<evidence type="ECO:0000313" key="3">
    <source>
        <dbReference type="Proteomes" id="UP001549086"/>
    </source>
</evidence>
<name>A0ABV2HHA2_9HYPH</name>
<dbReference type="Gene3D" id="3.30.160.390">
    <property type="entry name" value="Integrase, DNA-binding domain"/>
    <property type="match status" value="1"/>
</dbReference>
<proteinExistence type="predicted"/>
<dbReference type="Proteomes" id="UP001549086">
    <property type="component" value="Unassembled WGS sequence"/>
</dbReference>
<dbReference type="Pfam" id="PF13356">
    <property type="entry name" value="Arm-DNA-bind_3"/>
    <property type="match status" value="1"/>
</dbReference>
<feature type="domain" description="Integrase DNA-binding" evidence="1">
    <location>
        <begin position="7"/>
        <end position="45"/>
    </location>
</feature>
<keyword evidence="3" id="KW-1185">Reference proteome</keyword>
<comment type="caution">
    <text evidence="2">The sequence shown here is derived from an EMBL/GenBank/DDBJ whole genome shotgun (WGS) entry which is preliminary data.</text>
</comment>
<dbReference type="EMBL" id="JBEPLI010000008">
    <property type="protein sequence ID" value="MET3589895.1"/>
    <property type="molecule type" value="Genomic_DNA"/>
</dbReference>
<organism evidence="2 3">
    <name type="scientific">Bartonella silvatica</name>
    <dbReference type="NCBI Taxonomy" id="357760"/>
    <lineage>
        <taxon>Bacteria</taxon>
        <taxon>Pseudomonadati</taxon>
        <taxon>Pseudomonadota</taxon>
        <taxon>Alphaproteobacteria</taxon>
        <taxon>Hyphomicrobiales</taxon>
        <taxon>Bartonellaceae</taxon>
        <taxon>Bartonella</taxon>
    </lineage>
</organism>
<evidence type="ECO:0000313" key="2">
    <source>
        <dbReference type="EMBL" id="MET3589895.1"/>
    </source>
</evidence>
<dbReference type="InterPro" id="IPR038488">
    <property type="entry name" value="Integrase_DNA-bd_sf"/>
</dbReference>
<reference evidence="2 3" key="1">
    <citation type="submission" date="2024-06" db="EMBL/GenBank/DDBJ databases">
        <title>Genomic Encyclopedia of Type Strains, Phase IV (KMG-IV): sequencing the most valuable type-strain genomes for metagenomic binning, comparative biology and taxonomic classification.</title>
        <authorList>
            <person name="Goeker M."/>
        </authorList>
    </citation>
    <scope>NUCLEOTIDE SEQUENCE [LARGE SCALE GENOMIC DNA]</scope>
    <source>
        <strain evidence="2 3">DSM 23649</strain>
    </source>
</reference>
<protein>
    <submittedName>
        <fullName evidence="2">SH3-like domain-containing protein</fullName>
    </submittedName>
</protein>
<sequence length="73" mass="8362">MLLHQRKDGSAGWIYRYTIHGHRREMGLGALRDVSLKQARELATGWALFYAKIVPSLKNVINKSMKQCAISIY</sequence>
<accession>A0ABV2HHA2</accession>
<gene>
    <name evidence="2" type="ORF">ABID23_000983</name>
</gene>
<evidence type="ECO:0000259" key="1">
    <source>
        <dbReference type="Pfam" id="PF13356"/>
    </source>
</evidence>
<dbReference type="InterPro" id="IPR025166">
    <property type="entry name" value="Integrase_DNA_bind_dom"/>
</dbReference>